<feature type="compositionally biased region" description="Basic residues" evidence="1">
    <location>
        <begin position="181"/>
        <end position="196"/>
    </location>
</feature>
<organism evidence="3">
    <name type="scientific">Leptosphaeria maculans (strain JN3 / isolate v23.1.3 / race Av1-4-5-6-7-8)</name>
    <name type="common">Blackleg fungus</name>
    <name type="synonym">Phoma lingam</name>
    <dbReference type="NCBI Taxonomy" id="985895"/>
    <lineage>
        <taxon>Eukaryota</taxon>
        <taxon>Fungi</taxon>
        <taxon>Dikarya</taxon>
        <taxon>Ascomycota</taxon>
        <taxon>Pezizomycotina</taxon>
        <taxon>Dothideomycetes</taxon>
        <taxon>Pleosporomycetidae</taxon>
        <taxon>Pleosporales</taxon>
        <taxon>Pleosporineae</taxon>
        <taxon>Leptosphaeriaceae</taxon>
        <taxon>Plenodomus</taxon>
        <taxon>Plenodomus lingam/Leptosphaeria maculans species complex</taxon>
    </lineage>
</organism>
<proteinExistence type="predicted"/>
<evidence type="ECO:0000256" key="1">
    <source>
        <dbReference type="SAM" id="MobiDB-lite"/>
    </source>
</evidence>
<gene>
    <name evidence="2" type="ORF">LEMA_P095500.1</name>
</gene>
<dbReference type="InParanoid" id="E5A3C8"/>
<accession>E5A3C8</accession>
<feature type="compositionally biased region" description="Basic and acidic residues" evidence="1">
    <location>
        <begin position="197"/>
        <end position="208"/>
    </location>
</feature>
<name>E5A3C8_LEPMJ</name>
<dbReference type="HOGENOM" id="CLU_1272516_0_0_1"/>
<evidence type="ECO:0000313" key="3">
    <source>
        <dbReference type="Proteomes" id="UP000002668"/>
    </source>
</evidence>
<feature type="region of interest" description="Disordered" evidence="1">
    <location>
        <begin position="180"/>
        <end position="217"/>
    </location>
</feature>
<reference evidence="3" key="1">
    <citation type="journal article" date="2011" name="Nat. Commun.">
        <title>Effector diversification within compartments of the Leptosphaeria maculans genome affected by Repeat-Induced Point mutations.</title>
        <authorList>
            <person name="Rouxel T."/>
            <person name="Grandaubert J."/>
            <person name="Hane J.K."/>
            <person name="Hoede C."/>
            <person name="van de Wouw A.P."/>
            <person name="Couloux A."/>
            <person name="Dominguez V."/>
            <person name="Anthouard V."/>
            <person name="Bally P."/>
            <person name="Bourras S."/>
            <person name="Cozijnsen A.J."/>
            <person name="Ciuffetti L.M."/>
            <person name="Degrave A."/>
            <person name="Dilmaghani A."/>
            <person name="Duret L."/>
            <person name="Fudal I."/>
            <person name="Goodwin S.B."/>
            <person name="Gout L."/>
            <person name="Glaser N."/>
            <person name="Linglin J."/>
            <person name="Kema G.H.J."/>
            <person name="Lapalu N."/>
            <person name="Lawrence C.B."/>
            <person name="May K."/>
            <person name="Meyer M."/>
            <person name="Ollivier B."/>
            <person name="Poulain J."/>
            <person name="Schoch C.L."/>
            <person name="Simon A."/>
            <person name="Spatafora J.W."/>
            <person name="Stachowiak A."/>
            <person name="Turgeon B.G."/>
            <person name="Tyler B.M."/>
            <person name="Vincent D."/>
            <person name="Weissenbach J."/>
            <person name="Amselem J."/>
            <person name="Quesneville H."/>
            <person name="Oliver R.P."/>
            <person name="Wincker P."/>
            <person name="Balesdent M.-H."/>
            <person name="Howlett B.J."/>
        </authorList>
    </citation>
    <scope>NUCLEOTIDE SEQUENCE [LARGE SCALE GENOMIC DNA]</scope>
    <source>
        <strain evidence="3">JN3 / isolate v23.1.3 / race Av1-4-5-6-7-8</strain>
    </source>
</reference>
<evidence type="ECO:0000313" key="2">
    <source>
        <dbReference type="EMBL" id="CBX98141.1"/>
    </source>
</evidence>
<dbReference type="AlphaFoldDB" id="E5A3C8"/>
<dbReference type="VEuPathDB" id="FungiDB:LEMA_P095500.1"/>
<dbReference type="Proteomes" id="UP000002668">
    <property type="component" value="Genome"/>
</dbReference>
<dbReference type="EMBL" id="FP929133">
    <property type="protein sequence ID" value="CBX98141.1"/>
    <property type="molecule type" value="Genomic_DNA"/>
</dbReference>
<sequence length="217" mass="23943">MAGKTVATESAIPSEFHPVTPEYSNSVGSWMKPWTCNRITIQGRSKTGGDVETLRWGDESLTLIVNRTGHDGTLLPELKALGVDGGSRRTGISVVHHRRQAFAGDAVSALMMITLQDLILHIWGAGGHRLHPAKLAPFSMINCPSGRTDGVNRNAFRKKDVVDPVAELTEGSARPASWVYRARRQQTGSRRRWKPRMKTEYEGHDKGVRGSGGRHQR</sequence>
<protein>
    <submittedName>
        <fullName evidence="2">Predicted protein</fullName>
    </submittedName>
</protein>
<keyword evidence="3" id="KW-1185">Reference proteome</keyword>
<dbReference type="GeneID" id="13286283"/>